<dbReference type="Pfam" id="PF01212">
    <property type="entry name" value="Beta_elim_lyase"/>
    <property type="match status" value="1"/>
</dbReference>
<dbReference type="InterPro" id="IPR015424">
    <property type="entry name" value="PyrdxlP-dep_Trfase"/>
</dbReference>
<evidence type="ECO:0000259" key="5">
    <source>
        <dbReference type="Pfam" id="PF01212"/>
    </source>
</evidence>
<name>A0A381YES7_9ZZZZ</name>
<organism evidence="6">
    <name type="scientific">marine metagenome</name>
    <dbReference type="NCBI Taxonomy" id="408172"/>
    <lineage>
        <taxon>unclassified sequences</taxon>
        <taxon>metagenomes</taxon>
        <taxon>ecological metagenomes</taxon>
    </lineage>
</organism>
<dbReference type="Gene3D" id="3.40.640.10">
    <property type="entry name" value="Type I PLP-dependent aspartate aminotransferase-like (Major domain)"/>
    <property type="match status" value="1"/>
</dbReference>
<dbReference type="NCBIfam" id="NF041359">
    <property type="entry name" value="GntG_guanitoxin"/>
    <property type="match status" value="1"/>
</dbReference>
<protein>
    <recommendedName>
        <fullName evidence="5">Aromatic amino acid beta-eliminating lyase/threonine aldolase domain-containing protein</fullName>
    </recommendedName>
</protein>
<dbReference type="NCBIfam" id="NF007825">
    <property type="entry name" value="PRK10534.1"/>
    <property type="match status" value="1"/>
</dbReference>
<dbReference type="PANTHER" id="PTHR48097">
    <property type="entry name" value="L-THREONINE ALDOLASE-RELATED"/>
    <property type="match status" value="1"/>
</dbReference>
<comment type="similarity">
    <text evidence="2">Belongs to the threonine aldolase family.</text>
</comment>
<evidence type="ECO:0000256" key="4">
    <source>
        <dbReference type="ARBA" id="ARBA00023239"/>
    </source>
</evidence>
<accession>A0A381YES7</accession>
<dbReference type="InterPro" id="IPR001597">
    <property type="entry name" value="ArAA_b-elim_lyase/Thr_aldolase"/>
</dbReference>
<dbReference type="InterPro" id="IPR015422">
    <property type="entry name" value="PyrdxlP-dep_Trfase_small"/>
</dbReference>
<comment type="cofactor">
    <cofactor evidence="1">
        <name>pyridoxal 5'-phosphate</name>
        <dbReference type="ChEBI" id="CHEBI:597326"/>
    </cofactor>
</comment>
<dbReference type="GO" id="GO:0005829">
    <property type="term" value="C:cytosol"/>
    <property type="evidence" value="ECO:0007669"/>
    <property type="project" value="TreeGrafter"/>
</dbReference>
<evidence type="ECO:0000256" key="1">
    <source>
        <dbReference type="ARBA" id="ARBA00001933"/>
    </source>
</evidence>
<dbReference type="FunFam" id="3.40.640.10:FF:000030">
    <property type="entry name" value="Low-specificity L-threonine aldolase"/>
    <property type="match status" value="1"/>
</dbReference>
<dbReference type="AlphaFoldDB" id="A0A381YES7"/>
<dbReference type="Gene3D" id="3.90.1150.10">
    <property type="entry name" value="Aspartate Aminotransferase, domain 1"/>
    <property type="match status" value="1"/>
</dbReference>
<dbReference type="GO" id="GO:0008732">
    <property type="term" value="F:L-allo-threonine aldolase activity"/>
    <property type="evidence" value="ECO:0007669"/>
    <property type="project" value="TreeGrafter"/>
</dbReference>
<dbReference type="GO" id="GO:0006545">
    <property type="term" value="P:glycine biosynthetic process"/>
    <property type="evidence" value="ECO:0007669"/>
    <property type="project" value="TreeGrafter"/>
</dbReference>
<keyword evidence="4" id="KW-0456">Lyase</keyword>
<reference evidence="6" key="1">
    <citation type="submission" date="2018-05" db="EMBL/GenBank/DDBJ databases">
        <authorList>
            <person name="Lanie J.A."/>
            <person name="Ng W.-L."/>
            <person name="Kazmierczak K.M."/>
            <person name="Andrzejewski T.M."/>
            <person name="Davidsen T.M."/>
            <person name="Wayne K.J."/>
            <person name="Tettelin H."/>
            <person name="Glass J.I."/>
            <person name="Rusch D."/>
            <person name="Podicherti R."/>
            <person name="Tsui H.-C.T."/>
            <person name="Winkler M.E."/>
        </authorList>
    </citation>
    <scope>NUCLEOTIDE SEQUENCE</scope>
</reference>
<proteinExistence type="inferred from homology"/>
<gene>
    <name evidence="6" type="ORF">METZ01_LOCUS128423</name>
</gene>
<dbReference type="SUPFAM" id="SSF53383">
    <property type="entry name" value="PLP-dependent transferases"/>
    <property type="match status" value="1"/>
</dbReference>
<evidence type="ECO:0000313" key="6">
    <source>
        <dbReference type="EMBL" id="SVA75569.1"/>
    </source>
</evidence>
<evidence type="ECO:0000256" key="3">
    <source>
        <dbReference type="ARBA" id="ARBA00022898"/>
    </source>
</evidence>
<evidence type="ECO:0000256" key="2">
    <source>
        <dbReference type="ARBA" id="ARBA00006966"/>
    </source>
</evidence>
<dbReference type="PIRSF" id="PIRSF017617">
    <property type="entry name" value="Thr_aldolase"/>
    <property type="match status" value="1"/>
</dbReference>
<dbReference type="InterPro" id="IPR023603">
    <property type="entry name" value="Low_specificity_L-TA-like"/>
</dbReference>
<dbReference type="InterPro" id="IPR015421">
    <property type="entry name" value="PyrdxlP-dep_Trfase_major"/>
</dbReference>
<feature type="domain" description="Aromatic amino acid beta-eliminating lyase/threonine aldolase" evidence="5">
    <location>
        <begin position="9"/>
        <end position="286"/>
    </location>
</feature>
<keyword evidence="3" id="KW-0663">Pyridoxal phosphate</keyword>
<dbReference type="EMBL" id="UINC01018074">
    <property type="protein sequence ID" value="SVA75569.1"/>
    <property type="molecule type" value="Genomic_DNA"/>
</dbReference>
<sequence>MNGTPIRGDFRSDTLTVASHAMREAMATAEVGDDVYGEDPTVNRLQEHVAGLAGKEAALFLNSGTQSNLSAVLAHCQRGDEFIIGREYHIFLNEAAGAAAFGGASPWPVEVDSNGSLAPDDVRDAVRESDQHHPVSRLLCLENTVNGCVQPVELVDKLAATGRDCGLAVHLDGARLFNAAVACGVDITAFLDHVDTVSLCLSKGLGAPAGTVLAGDRATIDRAFRARKMLGGGMRQVGHLAAAGLHALEHNIARLADDHARAERVAEGLRAIDALSLTQDTNMVWVTPPAEHHDDLVAHLESEGLLGIFWKPTMRFVTHLDVDDAQVESLVDSFTRFFDSRN</sequence>
<dbReference type="GO" id="GO:0006567">
    <property type="term" value="P:L-threonine catabolic process"/>
    <property type="evidence" value="ECO:0007669"/>
    <property type="project" value="TreeGrafter"/>
</dbReference>
<dbReference type="PANTHER" id="PTHR48097:SF9">
    <property type="entry name" value="L-THREONINE ALDOLASE"/>
    <property type="match status" value="1"/>
</dbReference>